<dbReference type="RefSeq" id="WP_413278573.1">
    <property type="nucleotide sequence ID" value="NZ_JBHFNT010000141.1"/>
</dbReference>
<dbReference type="PANTHER" id="PTHR46797:SF23">
    <property type="entry name" value="HTH-TYPE TRANSCRIPTIONAL REGULATOR SUTR"/>
    <property type="match status" value="1"/>
</dbReference>
<dbReference type="Gene3D" id="1.10.260.40">
    <property type="entry name" value="lambda repressor-like DNA-binding domains"/>
    <property type="match status" value="1"/>
</dbReference>
<proteinExistence type="predicted"/>
<dbReference type="InterPro" id="IPR050807">
    <property type="entry name" value="TransReg_Diox_bact_type"/>
</dbReference>
<dbReference type="CDD" id="cd00093">
    <property type="entry name" value="HTH_XRE"/>
    <property type="match status" value="1"/>
</dbReference>
<evidence type="ECO:0000259" key="4">
    <source>
        <dbReference type="PROSITE" id="PS50943"/>
    </source>
</evidence>
<evidence type="ECO:0000313" key="6">
    <source>
        <dbReference type="Proteomes" id="UP001576780"/>
    </source>
</evidence>
<dbReference type="InterPro" id="IPR001387">
    <property type="entry name" value="Cro/C1-type_HTH"/>
</dbReference>
<keyword evidence="6" id="KW-1185">Reference proteome</keyword>
<dbReference type="EMBL" id="JBHFNT010000141">
    <property type="protein sequence ID" value="MFB2836183.1"/>
    <property type="molecule type" value="Genomic_DNA"/>
</dbReference>
<sequence length="78" mass="8795">MTKKGELSIKQRFGLAIKQRRGELGISQEELAFKSGLHRTYISDIERGTRNPSLENIEKLAKALEISISTLFANYGIE</sequence>
<evidence type="ECO:0000256" key="2">
    <source>
        <dbReference type="ARBA" id="ARBA00023125"/>
    </source>
</evidence>
<organism evidence="5 6">
    <name type="scientific">Floridaenema evergladense BLCC-F167</name>
    <dbReference type="NCBI Taxonomy" id="3153639"/>
    <lineage>
        <taxon>Bacteria</taxon>
        <taxon>Bacillati</taxon>
        <taxon>Cyanobacteriota</taxon>
        <taxon>Cyanophyceae</taxon>
        <taxon>Oscillatoriophycideae</taxon>
        <taxon>Aerosakkonematales</taxon>
        <taxon>Aerosakkonemataceae</taxon>
        <taxon>Floridanema</taxon>
        <taxon>Floridanema evergladense</taxon>
    </lineage>
</organism>
<comment type="caution">
    <text evidence="5">The sequence shown here is derived from an EMBL/GenBank/DDBJ whole genome shotgun (WGS) entry which is preliminary data.</text>
</comment>
<dbReference type="SUPFAM" id="SSF47413">
    <property type="entry name" value="lambda repressor-like DNA-binding domains"/>
    <property type="match status" value="1"/>
</dbReference>
<dbReference type="InterPro" id="IPR010982">
    <property type="entry name" value="Lambda_DNA-bd_dom_sf"/>
</dbReference>
<keyword evidence="2" id="KW-0238">DNA-binding</keyword>
<gene>
    <name evidence="5" type="ORF">ACE1CA_16745</name>
</gene>
<dbReference type="PANTHER" id="PTHR46797">
    <property type="entry name" value="HTH-TYPE TRANSCRIPTIONAL REGULATOR"/>
    <property type="match status" value="1"/>
</dbReference>
<keyword evidence="1" id="KW-0805">Transcription regulation</keyword>
<accession>A0ABV4WM65</accession>
<dbReference type="Pfam" id="PF01381">
    <property type="entry name" value="HTH_3"/>
    <property type="match status" value="1"/>
</dbReference>
<evidence type="ECO:0000256" key="3">
    <source>
        <dbReference type="ARBA" id="ARBA00023163"/>
    </source>
</evidence>
<reference evidence="5 6" key="1">
    <citation type="submission" date="2024-09" db="EMBL/GenBank/DDBJ databases">
        <title>Floridaenema gen nov. (Aerosakkonemataceae, Aerosakkonematales ord. nov., Cyanobacteria) from benthic tropical and subtropical fresh waters, with the description of four new species.</title>
        <authorList>
            <person name="Moretto J.A."/>
            <person name="Berthold D.E."/>
            <person name="Lefler F.W."/>
            <person name="Huang I.-S."/>
            <person name="Laughinghouse H. IV."/>
        </authorList>
    </citation>
    <scope>NUCLEOTIDE SEQUENCE [LARGE SCALE GENOMIC DNA]</scope>
    <source>
        <strain evidence="5 6">BLCC-F167</strain>
    </source>
</reference>
<keyword evidence="3" id="KW-0804">Transcription</keyword>
<feature type="domain" description="HTH cro/C1-type" evidence="4">
    <location>
        <begin position="17"/>
        <end position="71"/>
    </location>
</feature>
<name>A0ABV4WM65_9CYAN</name>
<dbReference type="Proteomes" id="UP001576780">
    <property type="component" value="Unassembled WGS sequence"/>
</dbReference>
<evidence type="ECO:0000256" key="1">
    <source>
        <dbReference type="ARBA" id="ARBA00023015"/>
    </source>
</evidence>
<protein>
    <submittedName>
        <fullName evidence="5">Helix-turn-helix domain-containing protein</fullName>
    </submittedName>
</protein>
<dbReference type="PROSITE" id="PS50943">
    <property type="entry name" value="HTH_CROC1"/>
    <property type="match status" value="1"/>
</dbReference>
<dbReference type="SMART" id="SM00530">
    <property type="entry name" value="HTH_XRE"/>
    <property type="match status" value="1"/>
</dbReference>
<evidence type="ECO:0000313" key="5">
    <source>
        <dbReference type="EMBL" id="MFB2836183.1"/>
    </source>
</evidence>